<evidence type="ECO:0000313" key="6">
    <source>
        <dbReference type="EMBL" id="GAA2337923.1"/>
    </source>
</evidence>
<dbReference type="SUPFAM" id="SSF52540">
    <property type="entry name" value="P-loop containing nucleoside triphosphate hydrolases"/>
    <property type="match status" value="1"/>
</dbReference>
<dbReference type="CDD" id="cd03255">
    <property type="entry name" value="ABC_MJ0796_LolCDE_FtsE"/>
    <property type="match status" value="1"/>
</dbReference>
<reference evidence="6 7" key="1">
    <citation type="journal article" date="2019" name="Int. J. Syst. Evol. Microbiol.">
        <title>The Global Catalogue of Microorganisms (GCM) 10K type strain sequencing project: providing services to taxonomists for standard genome sequencing and annotation.</title>
        <authorList>
            <consortium name="The Broad Institute Genomics Platform"/>
            <consortium name="The Broad Institute Genome Sequencing Center for Infectious Disease"/>
            <person name="Wu L."/>
            <person name="Ma J."/>
        </authorList>
    </citation>
    <scope>NUCLEOTIDE SEQUENCE [LARGE SCALE GENOMIC DNA]</scope>
    <source>
        <strain evidence="6 7">JCM 4316</strain>
    </source>
</reference>
<sequence>MRLRRRRDQRRDERRDEWGEGPRGAGDAAVELRGVRRQYGRGSRAVHALRGIDLTLPRGSFTAVMGPSGSGKSTFLQCAAGLDRPTAGSVRLGGTEITGMSENKLTALRRTRLGFVFQSFNLLPSLTVEQNVVLPMRLAGARPDRARARALLAQVGLGELGGRRPGRLSGGQQQRVAIARALVTGPDVVFADEPTGALDTGTAAEVLGLLRHAVDALGATVVMVTHDPVAASYADRVLFLADGSIADSVTRAPAQDIAARMTRLTARPAAAPTDPAAVRSARAPAVPAHAPGVPGGVPGVPGGVPEAVR</sequence>
<accession>A0ABN3FUJ7</accession>
<dbReference type="GO" id="GO:0005524">
    <property type="term" value="F:ATP binding"/>
    <property type="evidence" value="ECO:0007669"/>
    <property type="project" value="UniProtKB-KW"/>
</dbReference>
<name>A0ABN3FUJ7_9ACTN</name>
<feature type="compositionally biased region" description="Low complexity" evidence="4">
    <location>
        <begin position="266"/>
        <end position="292"/>
    </location>
</feature>
<feature type="compositionally biased region" description="Basic and acidic residues" evidence="4">
    <location>
        <begin position="9"/>
        <end position="20"/>
    </location>
</feature>
<evidence type="ECO:0000256" key="1">
    <source>
        <dbReference type="ARBA" id="ARBA00022448"/>
    </source>
</evidence>
<keyword evidence="7" id="KW-1185">Reference proteome</keyword>
<evidence type="ECO:0000259" key="5">
    <source>
        <dbReference type="PROSITE" id="PS50893"/>
    </source>
</evidence>
<keyword evidence="1" id="KW-0813">Transport</keyword>
<dbReference type="PANTHER" id="PTHR24220:SF685">
    <property type="entry name" value="ABC TRANSPORTER RELATED"/>
    <property type="match status" value="1"/>
</dbReference>
<organism evidence="6 7">
    <name type="scientific">Streptomyces cuspidosporus</name>
    <dbReference type="NCBI Taxonomy" id="66882"/>
    <lineage>
        <taxon>Bacteria</taxon>
        <taxon>Bacillati</taxon>
        <taxon>Actinomycetota</taxon>
        <taxon>Actinomycetes</taxon>
        <taxon>Kitasatosporales</taxon>
        <taxon>Streptomycetaceae</taxon>
        <taxon>Streptomyces</taxon>
    </lineage>
</organism>
<dbReference type="SMART" id="SM00382">
    <property type="entry name" value="AAA"/>
    <property type="match status" value="1"/>
</dbReference>
<keyword evidence="3 6" id="KW-0067">ATP-binding</keyword>
<evidence type="ECO:0000313" key="7">
    <source>
        <dbReference type="Proteomes" id="UP001500253"/>
    </source>
</evidence>
<feature type="compositionally biased region" description="Gly residues" evidence="4">
    <location>
        <begin position="293"/>
        <end position="302"/>
    </location>
</feature>
<dbReference type="PANTHER" id="PTHR24220">
    <property type="entry name" value="IMPORT ATP-BINDING PROTEIN"/>
    <property type="match status" value="1"/>
</dbReference>
<feature type="region of interest" description="Disordered" evidence="4">
    <location>
        <begin position="266"/>
        <end position="309"/>
    </location>
</feature>
<feature type="domain" description="ABC transporter" evidence="5">
    <location>
        <begin position="30"/>
        <end position="267"/>
    </location>
</feature>
<dbReference type="PROSITE" id="PS00211">
    <property type="entry name" value="ABC_TRANSPORTER_1"/>
    <property type="match status" value="1"/>
</dbReference>
<proteinExistence type="predicted"/>
<dbReference type="InterPro" id="IPR027417">
    <property type="entry name" value="P-loop_NTPase"/>
</dbReference>
<protein>
    <submittedName>
        <fullName evidence="6">ABC transporter ATP-binding protein</fullName>
    </submittedName>
</protein>
<dbReference type="InterPro" id="IPR003439">
    <property type="entry name" value="ABC_transporter-like_ATP-bd"/>
</dbReference>
<dbReference type="InterPro" id="IPR017871">
    <property type="entry name" value="ABC_transporter-like_CS"/>
</dbReference>
<evidence type="ECO:0000256" key="3">
    <source>
        <dbReference type="ARBA" id="ARBA00022840"/>
    </source>
</evidence>
<comment type="caution">
    <text evidence="6">The sequence shown here is derived from an EMBL/GenBank/DDBJ whole genome shotgun (WGS) entry which is preliminary data.</text>
</comment>
<dbReference type="Gene3D" id="3.40.50.300">
    <property type="entry name" value="P-loop containing nucleotide triphosphate hydrolases"/>
    <property type="match status" value="1"/>
</dbReference>
<gene>
    <name evidence="6" type="ORF">GCM10010246_23030</name>
</gene>
<evidence type="ECO:0000256" key="4">
    <source>
        <dbReference type="SAM" id="MobiDB-lite"/>
    </source>
</evidence>
<dbReference type="RefSeq" id="WP_346174379.1">
    <property type="nucleotide sequence ID" value="NZ_BAAASD010000007.1"/>
</dbReference>
<dbReference type="Pfam" id="PF00005">
    <property type="entry name" value="ABC_tran"/>
    <property type="match status" value="1"/>
</dbReference>
<dbReference type="PROSITE" id="PS50893">
    <property type="entry name" value="ABC_TRANSPORTER_2"/>
    <property type="match status" value="1"/>
</dbReference>
<dbReference type="InterPro" id="IPR003593">
    <property type="entry name" value="AAA+_ATPase"/>
</dbReference>
<dbReference type="Proteomes" id="UP001500253">
    <property type="component" value="Unassembled WGS sequence"/>
</dbReference>
<dbReference type="InterPro" id="IPR015854">
    <property type="entry name" value="ABC_transpr_LolD-like"/>
</dbReference>
<dbReference type="EMBL" id="BAAASD010000007">
    <property type="protein sequence ID" value="GAA2337923.1"/>
    <property type="molecule type" value="Genomic_DNA"/>
</dbReference>
<feature type="region of interest" description="Disordered" evidence="4">
    <location>
        <begin position="1"/>
        <end position="26"/>
    </location>
</feature>
<dbReference type="InterPro" id="IPR017911">
    <property type="entry name" value="MacB-like_ATP-bd"/>
</dbReference>
<evidence type="ECO:0000256" key="2">
    <source>
        <dbReference type="ARBA" id="ARBA00022741"/>
    </source>
</evidence>
<keyword evidence="2" id="KW-0547">Nucleotide-binding</keyword>